<dbReference type="InterPro" id="IPR021848">
    <property type="entry name" value="HODM_asu-like"/>
</dbReference>
<accession>A0A7X8YEP9</accession>
<organism evidence="1 2">
    <name type="scientific">Nesterenkonia sedimenti</name>
    <dbReference type="NCBI Taxonomy" id="1463632"/>
    <lineage>
        <taxon>Bacteria</taxon>
        <taxon>Bacillati</taxon>
        <taxon>Actinomycetota</taxon>
        <taxon>Actinomycetes</taxon>
        <taxon>Micrococcales</taxon>
        <taxon>Micrococcaceae</taxon>
        <taxon>Nesterenkonia</taxon>
    </lineage>
</organism>
<dbReference type="Proteomes" id="UP000523139">
    <property type="component" value="Unassembled WGS sequence"/>
</dbReference>
<evidence type="ECO:0000313" key="2">
    <source>
        <dbReference type="Proteomes" id="UP000523139"/>
    </source>
</evidence>
<name>A0A7X8YEP9_9MICC</name>
<sequence length="331" mass="38114">MTKFSERAQGFPWPFAEGETDFRYSVNVEPARVRRTTATGGWGEHLVDLGGSDYTQLMQQRREVIAAHPERRRVLPGMEMACWDLLLYYLRDMAAAYPESMHLGEEGKNFHWRNDLLGTDQAFTFGQEESLPTDPLTFLASEIPDDLVLLTERDGELFFDAGLVTFAASWSVSFNVGMSMTEIHGPVPRMTAEGMTRRAEIFMRQLQPGQAYRRLNWSTSKHRGERLDTSLETYREWESEIPQLVEEEDWGSLQLRNELQHFVRLPMTGTVAFAIRTYILPLAEIREIPEWRDQLASILRELPEDLATYKGFGDFREEIVDYLAQPADSMG</sequence>
<comment type="caution">
    <text evidence="1">The sequence shown here is derived from an EMBL/GenBank/DDBJ whole genome shotgun (WGS) entry which is preliminary data.</text>
</comment>
<dbReference type="EMBL" id="JABAHY010000013">
    <property type="protein sequence ID" value="NLS10720.1"/>
    <property type="molecule type" value="Genomic_DNA"/>
</dbReference>
<evidence type="ECO:0000313" key="1">
    <source>
        <dbReference type="EMBL" id="NLS10720.1"/>
    </source>
</evidence>
<keyword evidence="2" id="KW-1185">Reference proteome</keyword>
<protein>
    <submittedName>
        <fullName evidence="1">DUF3445 domain-containing protein</fullName>
    </submittedName>
</protein>
<dbReference type="RefSeq" id="WP_168888201.1">
    <property type="nucleotide sequence ID" value="NZ_JABAHY010000013.1"/>
</dbReference>
<dbReference type="AlphaFoldDB" id="A0A7X8YEP9"/>
<gene>
    <name evidence="1" type="ORF">HGQ17_12100</name>
</gene>
<reference evidence="1 2" key="1">
    <citation type="submission" date="2020-04" db="EMBL/GenBank/DDBJ databases">
        <title>Nesterenkonia sp. nov., isolated from marine sediment.</title>
        <authorList>
            <person name="Zhang G."/>
        </authorList>
    </citation>
    <scope>NUCLEOTIDE SEQUENCE [LARGE SCALE GENOMIC DNA]</scope>
    <source>
        <strain evidence="1 2">MY13</strain>
    </source>
</reference>
<proteinExistence type="predicted"/>
<dbReference type="Pfam" id="PF11927">
    <property type="entry name" value="HODM_asu-like"/>
    <property type="match status" value="1"/>
</dbReference>